<dbReference type="InterPro" id="IPR002110">
    <property type="entry name" value="Ankyrin_rpt"/>
</dbReference>
<sequence>MKKFALGFAALFLVVFVNFLYEKLSRPTHFTVTPDTKIDPNSELAKYVTQEEIDDFAFRYWDIDEYEENNATLNALRNLLRLKDTDKILNFMTRNGLSADVKMKANTTPLMYASFYDDEATAKRLIDMGANAHAKDNYKLSPLAYAIENNSTKTAKLLLDSGVKFSNKEKIQRYLKAPQNDRIKSLTIDGDNIFVEYEAKYGQKNEGSKGWILPFDYITFGNFTEMLQILFSMGYFDENGNYFKDMKYMPNYEPMLNLLLDNNVSGQPTSEERKEAYKKCHDKVGVFTAAKEGYIYKMNKGRDEEGEARLRKNDKYRHLCTECLYHEGLLKYKPKPPDPEQIKRFDDTINFYSKHCLDENATFKDTESFVKWANEEERRENILRFLEAHKNNPAKVIYIDANTSSQNKEKLISNKLIQKLRSKDAAERR</sequence>
<organism evidence="4 5">
    <name type="scientific">Campylobacter showae RM3277</name>
    <dbReference type="NCBI Taxonomy" id="553219"/>
    <lineage>
        <taxon>Bacteria</taxon>
        <taxon>Pseudomonadati</taxon>
        <taxon>Campylobacterota</taxon>
        <taxon>Epsilonproteobacteria</taxon>
        <taxon>Campylobacterales</taxon>
        <taxon>Campylobacteraceae</taxon>
        <taxon>Campylobacter</taxon>
    </lineage>
</organism>
<evidence type="ECO:0000313" key="5">
    <source>
        <dbReference type="Proteomes" id="UP000003107"/>
    </source>
</evidence>
<dbReference type="PROSITE" id="PS50088">
    <property type="entry name" value="ANK_REPEAT"/>
    <property type="match status" value="1"/>
</dbReference>
<accession>C6REI6</accession>
<name>C6REI6_9BACT</name>
<feature type="repeat" description="ANK" evidence="3">
    <location>
        <begin position="105"/>
        <end position="137"/>
    </location>
</feature>
<dbReference type="RefSeq" id="WP_002947500.1">
    <property type="nucleotide sequence ID" value="NZ_ACVQ01000013.1"/>
</dbReference>
<dbReference type="SUPFAM" id="SSF48403">
    <property type="entry name" value="Ankyrin repeat"/>
    <property type="match status" value="1"/>
</dbReference>
<keyword evidence="1" id="KW-0677">Repeat</keyword>
<dbReference type="GeneID" id="60989778"/>
<evidence type="ECO:0000313" key="4">
    <source>
        <dbReference type="EMBL" id="EET80362.1"/>
    </source>
</evidence>
<protein>
    <submittedName>
        <fullName evidence="4">Ankyrin repeat protein</fullName>
    </submittedName>
</protein>
<reference evidence="4 5" key="1">
    <citation type="submission" date="2009-07" db="EMBL/GenBank/DDBJ databases">
        <authorList>
            <person name="Madupu R."/>
            <person name="Sebastian Y."/>
            <person name="Durkin A.S."/>
            <person name="Torralba M."/>
            <person name="Methe B."/>
            <person name="Sutton G.G."/>
            <person name="Strausberg R.L."/>
            <person name="Nelson K.E."/>
        </authorList>
    </citation>
    <scope>NUCLEOTIDE SEQUENCE [LARGE SCALE GENOMIC DNA]</scope>
    <source>
        <strain evidence="4 5">RM3277</strain>
    </source>
</reference>
<dbReference type="Gene3D" id="1.25.40.20">
    <property type="entry name" value="Ankyrin repeat-containing domain"/>
    <property type="match status" value="1"/>
</dbReference>
<keyword evidence="2 3" id="KW-0040">ANK repeat</keyword>
<dbReference type="Pfam" id="PF12796">
    <property type="entry name" value="Ank_2"/>
    <property type="match status" value="1"/>
</dbReference>
<dbReference type="AlphaFoldDB" id="C6REI6"/>
<evidence type="ECO:0000256" key="2">
    <source>
        <dbReference type="ARBA" id="ARBA00023043"/>
    </source>
</evidence>
<dbReference type="SMART" id="SM00248">
    <property type="entry name" value="ANK"/>
    <property type="match status" value="2"/>
</dbReference>
<evidence type="ECO:0000256" key="3">
    <source>
        <dbReference type="PROSITE-ProRule" id="PRU00023"/>
    </source>
</evidence>
<evidence type="ECO:0000256" key="1">
    <source>
        <dbReference type="ARBA" id="ARBA00022737"/>
    </source>
</evidence>
<keyword evidence="5" id="KW-1185">Reference proteome</keyword>
<proteinExistence type="predicted"/>
<dbReference type="STRING" id="553219.CAMSH0001_2078"/>
<dbReference type="eggNOG" id="COG0666">
    <property type="taxonomic scope" value="Bacteria"/>
</dbReference>
<dbReference type="Proteomes" id="UP000003107">
    <property type="component" value="Unassembled WGS sequence"/>
</dbReference>
<dbReference type="EMBL" id="ACVQ01000013">
    <property type="protein sequence ID" value="EET80362.1"/>
    <property type="molecule type" value="Genomic_DNA"/>
</dbReference>
<comment type="caution">
    <text evidence="4">The sequence shown here is derived from an EMBL/GenBank/DDBJ whole genome shotgun (WGS) entry which is preliminary data.</text>
</comment>
<dbReference type="PANTHER" id="PTHR24171">
    <property type="entry name" value="ANKYRIN REPEAT DOMAIN-CONTAINING PROTEIN 39-RELATED"/>
    <property type="match status" value="1"/>
</dbReference>
<gene>
    <name evidence="4" type="ORF">CAMSH0001_2078</name>
</gene>
<dbReference type="InterPro" id="IPR036770">
    <property type="entry name" value="Ankyrin_rpt-contain_sf"/>
</dbReference>